<dbReference type="Gene3D" id="1.10.600.10">
    <property type="entry name" value="Farnesyl Diphosphate Synthase"/>
    <property type="match status" value="1"/>
</dbReference>
<comment type="caution">
    <text evidence="1">The sequence shown here is derived from an EMBL/GenBank/DDBJ whole genome shotgun (WGS) entry which is preliminary data.</text>
</comment>
<dbReference type="AlphaFoldDB" id="A0A6L7GB11"/>
<dbReference type="SUPFAM" id="SSF48576">
    <property type="entry name" value="Terpenoid synthases"/>
    <property type="match status" value="1"/>
</dbReference>
<protein>
    <submittedName>
        <fullName evidence="1">Phytoene synthase</fullName>
    </submittedName>
</protein>
<name>A0A6L7GB11_9RHOB</name>
<dbReference type="InterPro" id="IPR002060">
    <property type="entry name" value="Squ/phyt_synthse"/>
</dbReference>
<organism evidence="1 2">
    <name type="scientific">Pseudooceanicola albus</name>
    <dbReference type="NCBI Taxonomy" id="2692189"/>
    <lineage>
        <taxon>Bacteria</taxon>
        <taxon>Pseudomonadati</taxon>
        <taxon>Pseudomonadota</taxon>
        <taxon>Alphaproteobacteria</taxon>
        <taxon>Rhodobacterales</taxon>
        <taxon>Paracoccaceae</taxon>
        <taxon>Pseudooceanicola</taxon>
    </lineage>
</organism>
<reference evidence="1 2" key="1">
    <citation type="submission" date="2019-12" db="EMBL/GenBank/DDBJ databases">
        <authorList>
            <person name="Li M."/>
        </authorList>
    </citation>
    <scope>NUCLEOTIDE SEQUENCE [LARGE SCALE GENOMIC DNA]</scope>
    <source>
        <strain evidence="1 2">GBMRC 2024</strain>
    </source>
</reference>
<accession>A0A6L7GB11</accession>
<evidence type="ECO:0000313" key="1">
    <source>
        <dbReference type="EMBL" id="MXN20872.1"/>
    </source>
</evidence>
<dbReference type="EMBL" id="WUMU01000037">
    <property type="protein sequence ID" value="MXN20872.1"/>
    <property type="molecule type" value="Genomic_DNA"/>
</dbReference>
<proteinExistence type="predicted"/>
<dbReference type="Pfam" id="PF00494">
    <property type="entry name" value="SQS_PSY"/>
    <property type="match status" value="1"/>
</dbReference>
<sequence>MAAPVPARAVLFPLYAFNIEVSRAPWVTQEPMIAEMRLQWWRDALEEIGQGSGIRRHEVVTPLALHLDATGAHLLDRLIVARIWDVWKDPFEDEAAFRDYLDATSGHLLRAGAGMLRADLPEAQARQAGFVLGLANWFRAVPALEGSGRQPLVDGREGHVAELAQEALAALKDLRAARGQVDRAAAPLMFGLPMAEAVLKLVVRTPARVKDGALEVAPFAQKLGLLKAGAFGRW</sequence>
<keyword evidence="2" id="KW-1185">Reference proteome</keyword>
<dbReference type="Proteomes" id="UP000477911">
    <property type="component" value="Unassembled WGS sequence"/>
</dbReference>
<gene>
    <name evidence="1" type="ORF">GR170_23845</name>
</gene>
<evidence type="ECO:0000313" key="2">
    <source>
        <dbReference type="Proteomes" id="UP000477911"/>
    </source>
</evidence>
<dbReference type="InterPro" id="IPR008949">
    <property type="entry name" value="Isoprenoid_synthase_dom_sf"/>
</dbReference>